<dbReference type="EC" id="1.4.3.5" evidence="2"/>
<evidence type="ECO:0000313" key="3">
    <source>
        <dbReference type="Proteomes" id="UP001407405"/>
    </source>
</evidence>
<evidence type="ECO:0000259" key="1">
    <source>
        <dbReference type="Pfam" id="PF22696"/>
    </source>
</evidence>
<keyword evidence="3" id="KW-1185">Reference proteome</keyword>
<dbReference type="Pfam" id="PF22696">
    <property type="entry name" value="Putative_PNPOx_2"/>
    <property type="match status" value="1"/>
</dbReference>
<dbReference type="Proteomes" id="UP001407405">
    <property type="component" value="Unassembled WGS sequence"/>
</dbReference>
<reference evidence="2 3" key="1">
    <citation type="submission" date="2024-04" db="EMBL/GenBank/DDBJ databases">
        <title>Genome sequencing and metabolic network reconstruction of aminoacids and betaine degradation by Anoxynatronum sibiricum.</title>
        <authorList>
            <person name="Detkova E.N."/>
            <person name="Boltjanskaja Y.V."/>
            <person name="Mardanov A.V."/>
            <person name="Kevbrin V."/>
        </authorList>
    </citation>
    <scope>NUCLEOTIDE SEQUENCE [LARGE SCALE GENOMIC DNA]</scope>
    <source>
        <strain evidence="2 3">Z-7981</strain>
    </source>
</reference>
<organism evidence="2 3">
    <name type="scientific">Anoxynatronum sibiricum</name>
    <dbReference type="NCBI Taxonomy" id="210623"/>
    <lineage>
        <taxon>Bacteria</taxon>
        <taxon>Bacillati</taxon>
        <taxon>Bacillota</taxon>
        <taxon>Clostridia</taxon>
        <taxon>Eubacteriales</taxon>
        <taxon>Clostridiaceae</taxon>
        <taxon>Anoxynatronum</taxon>
    </lineage>
</organism>
<dbReference type="InterPro" id="IPR012349">
    <property type="entry name" value="Split_barrel_FMN-bd"/>
</dbReference>
<comment type="caution">
    <text evidence="2">The sequence shown here is derived from an EMBL/GenBank/DDBJ whole genome shotgun (WGS) entry which is preliminary data.</text>
</comment>
<dbReference type="SUPFAM" id="SSF50475">
    <property type="entry name" value="FMN-binding split barrel"/>
    <property type="match status" value="1"/>
</dbReference>
<dbReference type="Gene3D" id="2.30.110.10">
    <property type="entry name" value="Electron Transport, Fmn-binding Protein, Chain A"/>
    <property type="match status" value="1"/>
</dbReference>
<keyword evidence="2" id="KW-0560">Oxidoreductase</keyword>
<feature type="domain" description="Pyridoxamine 5'-phosphate oxidase-like" evidence="1">
    <location>
        <begin position="11"/>
        <end position="129"/>
    </location>
</feature>
<dbReference type="GO" id="GO:0004733">
    <property type="term" value="F:pyridoxamine phosphate oxidase activity"/>
    <property type="evidence" value="ECO:0007669"/>
    <property type="project" value="UniProtKB-EC"/>
</dbReference>
<name>A0ABU9VR80_9CLOT</name>
<proteinExistence type="predicted"/>
<evidence type="ECO:0000313" key="2">
    <source>
        <dbReference type="EMBL" id="MEN1758951.1"/>
    </source>
</evidence>
<dbReference type="EC" id="1.-.-.-" evidence="2"/>
<gene>
    <name evidence="2" type="ORF">AAIG11_00565</name>
</gene>
<dbReference type="InterPro" id="IPR055196">
    <property type="entry name" value="Putative_PNPOx_2"/>
</dbReference>
<dbReference type="RefSeq" id="WP_343184335.1">
    <property type="nucleotide sequence ID" value="NZ_JBCITM010000001.1"/>
</dbReference>
<accession>A0ABU9VR80</accession>
<protein>
    <submittedName>
        <fullName evidence="2">Pyridoxamine 5'-phosphate oxidase family protein</fullName>
        <ecNumber evidence="2">1.-.-.-</ecNumber>
        <ecNumber evidence="2">1.4.3.5</ecNumber>
    </submittedName>
</protein>
<sequence length="140" mass="15786">MITKKELTGMMRTQTEIALATSVNGQPHVRIVNFYFDATANTLFFTTFGDNDKVKEFEANPQVAFTTIPHHGYEHVKANGIVKKSDRTIFDVADGFTSKIPDYQDTIEQAGEQLVLYEIKFDTAVVTLDFEHMDTICLEG</sequence>
<dbReference type="EMBL" id="JBCITM010000001">
    <property type="protein sequence ID" value="MEN1758951.1"/>
    <property type="molecule type" value="Genomic_DNA"/>
</dbReference>